<dbReference type="Pfam" id="PF04847">
    <property type="entry name" value="Calcipressin"/>
    <property type="match status" value="1"/>
</dbReference>
<organism evidence="3 4">
    <name type="scientific">[Candida] anglica</name>
    <dbReference type="NCBI Taxonomy" id="148631"/>
    <lineage>
        <taxon>Eukaryota</taxon>
        <taxon>Fungi</taxon>
        <taxon>Dikarya</taxon>
        <taxon>Ascomycota</taxon>
        <taxon>Saccharomycotina</taxon>
        <taxon>Pichiomycetes</taxon>
        <taxon>Debaryomycetaceae</taxon>
        <taxon>Kurtzmaniella</taxon>
    </lineage>
</organism>
<feature type="compositionally biased region" description="Polar residues" evidence="2">
    <location>
        <begin position="207"/>
        <end position="219"/>
    </location>
</feature>
<evidence type="ECO:0000313" key="3">
    <source>
        <dbReference type="EMBL" id="CAK7899687.1"/>
    </source>
</evidence>
<protein>
    <recommendedName>
        <fullName evidence="5">Calcipressin</fullName>
    </recommendedName>
</protein>
<sequence length="235" mass="26446">MSARSPTDTIILTGLSLEFIKEPTPLLHYLSQSKREIELIALPKFHRILLVCSSREDSKSTFEDLANLSTQDSDLYGNLSISYSIKDNDLLKNANNITSNIPVEYLELPSEHESRRFLISPPLSPPAEWDHWHKTEDGPNKQSIPSPQELSHLLWERLGGFDSDHVRKYSSEQSESPDIIHNVANQPEILFQNIDNGVPAIVLDSANENQTNKSNNSKSAPKLAKTAMPPVYEDM</sequence>
<evidence type="ECO:0000256" key="2">
    <source>
        <dbReference type="SAM" id="MobiDB-lite"/>
    </source>
</evidence>
<reference evidence="3 4" key="1">
    <citation type="submission" date="2024-01" db="EMBL/GenBank/DDBJ databases">
        <authorList>
            <consortium name="Genoscope - CEA"/>
            <person name="William W."/>
        </authorList>
    </citation>
    <scope>NUCLEOTIDE SEQUENCE [LARGE SCALE GENOMIC DNA]</scope>
    <source>
        <strain evidence="3 4">29B2s-10</strain>
    </source>
</reference>
<evidence type="ECO:0008006" key="5">
    <source>
        <dbReference type="Google" id="ProtNLM"/>
    </source>
</evidence>
<proteinExistence type="inferred from homology"/>
<feature type="region of interest" description="Disordered" evidence="2">
    <location>
        <begin position="207"/>
        <end position="235"/>
    </location>
</feature>
<evidence type="ECO:0000256" key="1">
    <source>
        <dbReference type="ARBA" id="ARBA00008209"/>
    </source>
</evidence>
<accession>A0ABP0E967</accession>
<dbReference type="EMBL" id="OZ004255">
    <property type="protein sequence ID" value="CAK7899687.1"/>
    <property type="molecule type" value="Genomic_DNA"/>
</dbReference>
<gene>
    <name evidence="3" type="ORF">CAAN4_C03818</name>
</gene>
<comment type="similarity">
    <text evidence="1">Belongs to the RCAN family.</text>
</comment>
<name>A0ABP0E967_9ASCO</name>
<dbReference type="Proteomes" id="UP001497600">
    <property type="component" value="Chromosome C"/>
</dbReference>
<keyword evidence="4" id="KW-1185">Reference proteome</keyword>
<evidence type="ECO:0000313" key="4">
    <source>
        <dbReference type="Proteomes" id="UP001497600"/>
    </source>
</evidence>
<dbReference type="InterPro" id="IPR006931">
    <property type="entry name" value="Calcipressin"/>
</dbReference>
<dbReference type="PANTHER" id="PTHR10300:SF14">
    <property type="entry name" value="PROTEIN SARAH"/>
    <property type="match status" value="1"/>
</dbReference>
<dbReference type="PANTHER" id="PTHR10300">
    <property type="entry name" value="CALCIPRESSIN"/>
    <property type="match status" value="1"/>
</dbReference>